<name>A0AAV6LWP8_9ROSI</name>
<protein>
    <submittedName>
        <fullName evidence="1">Uncharacterized protein</fullName>
    </submittedName>
</protein>
<accession>A0AAV6LWP8</accession>
<organism evidence="1 2">
    <name type="scientific">Cucurbita argyrosperma subsp. sororia</name>
    <dbReference type="NCBI Taxonomy" id="37648"/>
    <lineage>
        <taxon>Eukaryota</taxon>
        <taxon>Viridiplantae</taxon>
        <taxon>Streptophyta</taxon>
        <taxon>Embryophyta</taxon>
        <taxon>Tracheophyta</taxon>
        <taxon>Spermatophyta</taxon>
        <taxon>Magnoliopsida</taxon>
        <taxon>eudicotyledons</taxon>
        <taxon>Gunneridae</taxon>
        <taxon>Pentapetalae</taxon>
        <taxon>rosids</taxon>
        <taxon>fabids</taxon>
        <taxon>Cucurbitales</taxon>
        <taxon>Cucurbitaceae</taxon>
        <taxon>Cucurbiteae</taxon>
        <taxon>Cucurbita</taxon>
    </lineage>
</organism>
<keyword evidence="2" id="KW-1185">Reference proteome</keyword>
<gene>
    <name evidence="1" type="ORF">SDJN03_28477</name>
</gene>
<sequence length="71" mass="8386">MYYLPLFAYGLKAYWISRQLGKERHLRSCPVNLFRHPDLTSPEERLFKPMIFQASALLAFLSRGMKELLPQ</sequence>
<comment type="caution">
    <text evidence="1">The sequence shown here is derived from an EMBL/GenBank/DDBJ whole genome shotgun (WGS) entry which is preliminary data.</text>
</comment>
<evidence type="ECO:0000313" key="2">
    <source>
        <dbReference type="Proteomes" id="UP000685013"/>
    </source>
</evidence>
<dbReference type="EMBL" id="JAGKQH010000019">
    <property type="protein sequence ID" value="KAG6571749.1"/>
    <property type="molecule type" value="Genomic_DNA"/>
</dbReference>
<proteinExistence type="predicted"/>
<dbReference type="AlphaFoldDB" id="A0AAV6LWP8"/>
<reference evidence="1 2" key="1">
    <citation type="journal article" date="2021" name="Hortic Res">
        <title>The domestication of Cucurbita argyrosperma as revealed by the genome of its wild relative.</title>
        <authorList>
            <person name="Barrera-Redondo J."/>
            <person name="Sanchez-de la Vega G."/>
            <person name="Aguirre-Liguori J.A."/>
            <person name="Castellanos-Morales G."/>
            <person name="Gutierrez-Guerrero Y.T."/>
            <person name="Aguirre-Dugua X."/>
            <person name="Aguirre-Planter E."/>
            <person name="Tenaillon M.I."/>
            <person name="Lira-Saade R."/>
            <person name="Eguiarte L.E."/>
        </authorList>
    </citation>
    <scope>NUCLEOTIDE SEQUENCE [LARGE SCALE GENOMIC DNA]</scope>
    <source>
        <strain evidence="1">JBR-2021</strain>
    </source>
</reference>
<evidence type="ECO:0000313" key="1">
    <source>
        <dbReference type="EMBL" id="KAG6571749.1"/>
    </source>
</evidence>
<feature type="non-terminal residue" evidence="1">
    <location>
        <position position="1"/>
    </location>
</feature>
<dbReference type="Proteomes" id="UP000685013">
    <property type="component" value="Chromosome 19"/>
</dbReference>